<accession>D6SJX2</accession>
<dbReference type="AlphaFoldDB" id="D6SJX2"/>
<proteinExistence type="predicted"/>
<dbReference type="EMBL" id="ACJN02000001">
    <property type="protein sequence ID" value="EFI36175.1"/>
    <property type="molecule type" value="Genomic_DNA"/>
</dbReference>
<name>D6SJX2_9BACT</name>
<comment type="caution">
    <text evidence="1">The sequence shown here is derived from an EMBL/GenBank/DDBJ whole genome shotgun (WGS) entry which is preliminary data.</text>
</comment>
<dbReference type="Proteomes" id="UP000005496">
    <property type="component" value="Unassembled WGS sequence"/>
</dbReference>
<protein>
    <submittedName>
        <fullName evidence="1">Uncharacterized protein</fullName>
    </submittedName>
</protein>
<evidence type="ECO:0000313" key="1">
    <source>
        <dbReference type="EMBL" id="EFI36175.1"/>
    </source>
</evidence>
<organism evidence="1 2">
    <name type="scientific">Desulfonatronospira thiodismutans ASO3-1</name>
    <dbReference type="NCBI Taxonomy" id="555779"/>
    <lineage>
        <taxon>Bacteria</taxon>
        <taxon>Pseudomonadati</taxon>
        <taxon>Thermodesulfobacteriota</taxon>
        <taxon>Desulfovibrionia</taxon>
        <taxon>Desulfovibrionales</taxon>
        <taxon>Desulfonatronovibrionaceae</taxon>
        <taxon>Desulfonatronospira</taxon>
    </lineage>
</organism>
<sequence>MNRVSLEFNRGFYRRPRGGYNMPNQGSINTKAPRVVVRLKGSKTTRPAQNQAQ</sequence>
<keyword evidence="2" id="KW-1185">Reference proteome</keyword>
<evidence type="ECO:0000313" key="2">
    <source>
        <dbReference type="Proteomes" id="UP000005496"/>
    </source>
</evidence>
<reference evidence="1" key="1">
    <citation type="submission" date="2010-05" db="EMBL/GenBank/DDBJ databases">
        <title>The draft genome of Desulfonatronospira thiodismutans ASO3-1.</title>
        <authorList>
            <consortium name="US DOE Joint Genome Institute (JGI-PGF)"/>
            <person name="Lucas S."/>
            <person name="Copeland A."/>
            <person name="Lapidus A."/>
            <person name="Cheng J.-F."/>
            <person name="Bruce D."/>
            <person name="Goodwin L."/>
            <person name="Pitluck S."/>
            <person name="Chertkov O."/>
            <person name="Brettin T."/>
            <person name="Detter J.C."/>
            <person name="Han C."/>
            <person name="Land M.L."/>
            <person name="Hauser L."/>
            <person name="Kyrpides N."/>
            <person name="Mikhailova N."/>
            <person name="Muyzer G."/>
            <person name="Woyke T."/>
        </authorList>
    </citation>
    <scope>NUCLEOTIDE SEQUENCE [LARGE SCALE GENOMIC DNA]</scope>
    <source>
        <strain evidence="1">ASO3-1</strain>
    </source>
</reference>
<gene>
    <name evidence="1" type="ORF">Dthio_PD3631</name>
</gene>
<dbReference type="RefSeq" id="WP_008869297.1">
    <property type="nucleotide sequence ID" value="NZ_ACJN02000001.1"/>
</dbReference>